<geneLocation type="plasmid" evidence="1 2">
    <name>pMESIL02</name>
</geneLocation>
<proteinExistence type="predicted"/>
<dbReference type="AlphaFoldDB" id="D7BJR9"/>
<dbReference type="KEGG" id="msv:Mesil_3635"/>
<evidence type="ECO:0000313" key="2">
    <source>
        <dbReference type="Proteomes" id="UP000001916"/>
    </source>
</evidence>
<dbReference type="Proteomes" id="UP000001916">
    <property type="component" value="Plasmid pMESIL02"/>
</dbReference>
<dbReference type="RefSeq" id="WP_013159899.1">
    <property type="nucleotide sequence ID" value="NC_014214.1"/>
</dbReference>
<accession>D7BJR9</accession>
<evidence type="ECO:0000313" key="1">
    <source>
        <dbReference type="EMBL" id="ADH65425.1"/>
    </source>
</evidence>
<protein>
    <submittedName>
        <fullName evidence="1">Uncharacterized protein</fullName>
    </submittedName>
</protein>
<dbReference type="HOGENOM" id="CLU_2717675_0_0_0"/>
<reference evidence="1 2" key="1">
    <citation type="journal article" date="2010" name="Stand. Genomic Sci.">
        <title>Complete genome sequence of Meiothermus silvanus type strain (VI-R2).</title>
        <authorList>
            <person name="Sikorski J."/>
            <person name="Tindall B.J."/>
            <person name="Lowry S."/>
            <person name="Lucas S."/>
            <person name="Nolan M."/>
            <person name="Copeland A."/>
            <person name="Glavina Del Rio T."/>
            <person name="Tice H."/>
            <person name="Cheng J.F."/>
            <person name="Han C."/>
            <person name="Pitluck S."/>
            <person name="Liolios K."/>
            <person name="Ivanova N."/>
            <person name="Mavromatis K."/>
            <person name="Mikhailova N."/>
            <person name="Pati A."/>
            <person name="Goodwin L."/>
            <person name="Chen A."/>
            <person name="Palaniappan K."/>
            <person name="Land M."/>
            <person name="Hauser L."/>
            <person name="Chang Y.J."/>
            <person name="Jeffries C.D."/>
            <person name="Rohde M."/>
            <person name="Goker M."/>
            <person name="Woyke T."/>
            <person name="Bristow J."/>
            <person name="Eisen J.A."/>
            <person name="Markowitz V."/>
            <person name="Hugenholtz P."/>
            <person name="Kyrpides N.C."/>
            <person name="Klenk H.P."/>
            <person name="Lapidus A."/>
        </authorList>
    </citation>
    <scope>NUCLEOTIDE SEQUENCE [LARGE SCALE GENOMIC DNA]</scope>
    <source>
        <strain evidence="2">ATCC 700542 / DSM 9946 / VI-R2</strain>
        <plasmid evidence="2">Plasmid pMESIL02</plasmid>
    </source>
</reference>
<sequence>MKVKNPIFVRRILEEGAPLELLRHVAPDLPLEDLEEGRKLLRQAIWPEDVFDGERLFLRPRTPAQRALLQRL</sequence>
<keyword evidence="1" id="KW-0614">Plasmid</keyword>
<dbReference type="EMBL" id="CP002044">
    <property type="protein sequence ID" value="ADH65425.1"/>
    <property type="molecule type" value="Genomic_DNA"/>
</dbReference>
<gene>
    <name evidence="1" type="ORF">Mesil_3635</name>
</gene>
<keyword evidence="2" id="KW-1185">Reference proteome</keyword>
<name>D7BJR9_ALLS1</name>
<organism evidence="1 2">
    <name type="scientific">Allomeiothermus silvanus (strain ATCC 700542 / DSM 9946 / NBRC 106475 / NCIMB 13440 / VI-R2)</name>
    <name type="common">Thermus silvanus</name>
    <dbReference type="NCBI Taxonomy" id="526227"/>
    <lineage>
        <taxon>Bacteria</taxon>
        <taxon>Thermotogati</taxon>
        <taxon>Deinococcota</taxon>
        <taxon>Deinococci</taxon>
        <taxon>Thermales</taxon>
        <taxon>Thermaceae</taxon>
        <taxon>Allomeiothermus</taxon>
    </lineage>
</organism>